<evidence type="ECO:0000313" key="1">
    <source>
        <dbReference type="EMBL" id="SUC19672.1"/>
    </source>
</evidence>
<evidence type="ECO:0000313" key="2">
    <source>
        <dbReference type="Proteomes" id="UP000254191"/>
    </source>
</evidence>
<dbReference type="EMBL" id="UGTS01000004">
    <property type="protein sequence ID" value="SUC19672.1"/>
    <property type="molecule type" value="Genomic_DNA"/>
</dbReference>
<reference evidence="1 2" key="1">
    <citation type="submission" date="2018-06" db="EMBL/GenBank/DDBJ databases">
        <authorList>
            <consortium name="Pathogen Informatics"/>
            <person name="Doyle S."/>
        </authorList>
    </citation>
    <scope>NUCLEOTIDE SEQUENCE [LARGE SCALE GENOMIC DNA]</scope>
    <source>
        <strain evidence="1 2">NCTC11938</strain>
    </source>
</reference>
<dbReference type="Proteomes" id="UP000254191">
    <property type="component" value="Unassembled WGS sequence"/>
</dbReference>
<accession>A0A379FIC0</accession>
<name>A0A379FIC0_PROMI</name>
<proteinExistence type="predicted"/>
<sequence length="52" mass="5991">MALLLREGSVETPYSLPLVCATSQFVNASYQDDPIDWAKRNTGIRFRENRFL</sequence>
<dbReference type="AlphaFoldDB" id="A0A379FIC0"/>
<organism evidence="1 2">
    <name type="scientific">Proteus mirabilis</name>
    <dbReference type="NCBI Taxonomy" id="584"/>
    <lineage>
        <taxon>Bacteria</taxon>
        <taxon>Pseudomonadati</taxon>
        <taxon>Pseudomonadota</taxon>
        <taxon>Gammaproteobacteria</taxon>
        <taxon>Enterobacterales</taxon>
        <taxon>Morganellaceae</taxon>
        <taxon>Proteus</taxon>
    </lineage>
</organism>
<protein>
    <submittedName>
        <fullName evidence="1">Phage protein</fullName>
    </submittedName>
</protein>
<gene>
    <name evidence="1" type="ORF">NCTC11938_01400</name>
</gene>